<proteinExistence type="predicted"/>
<dbReference type="Pfam" id="PF00505">
    <property type="entry name" value="HMG_box"/>
    <property type="match status" value="1"/>
</dbReference>
<dbReference type="GO" id="GO:0000981">
    <property type="term" value="F:DNA-binding transcription factor activity, RNA polymerase II-specific"/>
    <property type="evidence" value="ECO:0007669"/>
    <property type="project" value="TreeGrafter"/>
</dbReference>
<dbReference type="PANTHER" id="PTHR45789:SF2">
    <property type="entry name" value="FI18025P1"/>
    <property type="match status" value="1"/>
</dbReference>
<dbReference type="SMART" id="SM00398">
    <property type="entry name" value="HMG"/>
    <property type="match status" value="1"/>
</dbReference>
<dbReference type="InterPro" id="IPR036910">
    <property type="entry name" value="HMG_box_dom_sf"/>
</dbReference>
<dbReference type="Gene3D" id="1.10.30.10">
    <property type="entry name" value="High mobility group box domain"/>
    <property type="match status" value="1"/>
</dbReference>
<sequence length="974" mass="104638">MWMQECATCPSAKNGGLQVWMRHLTEEHVLPSEWPSDRAARLTGPNALKPYTTITESKKKRRKDSVPRPLNSFMLFAQHIRRNVLRVFSDASNSVISQQLGDLWRTVPMRLRNQYDDEASRLVKIHQLEFPNYKYQPKKRVPLNGAQSTTMSAFPNTTACFISGTNSANSQSVAELATLNNANNNSSNKITSRDTECVRVPNRSELMGTVLSIRPHLNVTQASTTHIGPSVASETNVRLISPSKGIVKTVFTRLEPKRHNTMHGCPGTLTAAGSCKTAAQSLSTVLPPLITQSFSCSIPGSARSLSTSSTDPFQIGSCDSAYASGINSSSSSSASSPAVGDLLSPAKSLASVPVSGSRSSPFRRKVQLIPIRPQSQQAQQQQSSTSLIGEMPTRQRFFSADSETTNSFSVTSPITESSNTSELVYFMPVSSLSSCTSSTSSINQQSTTHTDGMDEVDSAVANPFPVNQIPRQSQQAQSNSQTLTPVYVKLNTNSARPNEELILALPPGTTVIQALGNLGQLQTIPVPSTCSSAMTSISTSSINSLPGRRVYVASTGSRSNHTNTYGLGRSDSSSLAPFQVFQPVKVMNVFGRTVRAATEHLMMQSGTRSGSDEFSPTPSYSPSSSALSPQSNDVFLPMHQHLNASGLSETKLKLEVGRERFEVDDGDEILTDEVRGSGGKHESAHGSSVVDRSVVKLEQSPALENAETNGTFVKMEEDDYVYMTDDSVFGSTMLDGSVAPWSNGDANMRESHNPHQPQKCPVASHHVLTYCPVGFIAPLPPLTVDVLKSTSSPCPTYLGTAATPSLIATHEVDAVNVSNSANATVTTTASIGGAQTPTTEFPMCTEDDQFDTSFDAMMNSIDITAFLPGTFPGPDDQLVDSVFDTSDTNRNHGSSKPNSTPGLDPIDQESSNLQQPFVHSYDHSDFPCRASSCSSSCSQSSVGHSVCAISPLADLDALEESSLFLIKPEWPVIV</sequence>
<dbReference type="InterPro" id="IPR051356">
    <property type="entry name" value="SOX/SOX-like_TF"/>
</dbReference>
<name>A0A8E0RSG9_9TREM</name>
<evidence type="ECO:0000256" key="1">
    <source>
        <dbReference type="ARBA" id="ARBA00023125"/>
    </source>
</evidence>
<dbReference type="PROSITE" id="PS50118">
    <property type="entry name" value="HMG_BOX_2"/>
    <property type="match status" value="1"/>
</dbReference>
<dbReference type="InterPro" id="IPR009071">
    <property type="entry name" value="HMG_box_dom"/>
</dbReference>
<feature type="DNA-binding region" description="HMG box" evidence="3">
    <location>
        <begin position="66"/>
        <end position="134"/>
    </location>
</feature>
<dbReference type="GO" id="GO:0005634">
    <property type="term" value="C:nucleus"/>
    <property type="evidence" value="ECO:0007669"/>
    <property type="project" value="UniProtKB-UniRule"/>
</dbReference>
<feature type="compositionally biased region" description="Low complexity" evidence="4">
    <location>
        <begin position="615"/>
        <end position="631"/>
    </location>
</feature>
<dbReference type="EMBL" id="LUCM01007917">
    <property type="protein sequence ID" value="KAA0189193.1"/>
    <property type="molecule type" value="Genomic_DNA"/>
</dbReference>
<gene>
    <name evidence="6" type="ORF">FBUS_05591</name>
</gene>
<accession>A0A8E0RSG9</accession>
<feature type="domain" description="HMG box" evidence="5">
    <location>
        <begin position="66"/>
        <end position="134"/>
    </location>
</feature>
<feature type="region of interest" description="Disordered" evidence="4">
    <location>
        <begin position="670"/>
        <end position="690"/>
    </location>
</feature>
<feature type="compositionally biased region" description="Polar residues" evidence="4">
    <location>
        <begin position="604"/>
        <end position="614"/>
    </location>
</feature>
<dbReference type="GO" id="GO:0000978">
    <property type="term" value="F:RNA polymerase II cis-regulatory region sequence-specific DNA binding"/>
    <property type="evidence" value="ECO:0007669"/>
    <property type="project" value="TreeGrafter"/>
</dbReference>
<evidence type="ECO:0000256" key="3">
    <source>
        <dbReference type="PROSITE-ProRule" id="PRU00267"/>
    </source>
</evidence>
<feature type="region of interest" description="Disordered" evidence="4">
    <location>
        <begin position="877"/>
        <end position="910"/>
    </location>
</feature>
<dbReference type="SUPFAM" id="SSF47095">
    <property type="entry name" value="HMG-box"/>
    <property type="match status" value="1"/>
</dbReference>
<keyword evidence="7" id="KW-1185">Reference proteome</keyword>
<dbReference type="OrthoDB" id="6247875at2759"/>
<comment type="caution">
    <text evidence="6">The sequence shown here is derived from an EMBL/GenBank/DDBJ whole genome shotgun (WGS) entry which is preliminary data.</text>
</comment>
<evidence type="ECO:0000313" key="6">
    <source>
        <dbReference type="EMBL" id="KAA0189193.1"/>
    </source>
</evidence>
<dbReference type="AlphaFoldDB" id="A0A8E0RSG9"/>
<organism evidence="6 7">
    <name type="scientific">Fasciolopsis buskii</name>
    <dbReference type="NCBI Taxonomy" id="27845"/>
    <lineage>
        <taxon>Eukaryota</taxon>
        <taxon>Metazoa</taxon>
        <taxon>Spiralia</taxon>
        <taxon>Lophotrochozoa</taxon>
        <taxon>Platyhelminthes</taxon>
        <taxon>Trematoda</taxon>
        <taxon>Digenea</taxon>
        <taxon>Plagiorchiida</taxon>
        <taxon>Echinostomata</taxon>
        <taxon>Echinostomatoidea</taxon>
        <taxon>Fasciolidae</taxon>
        <taxon>Fasciolopsis</taxon>
    </lineage>
</organism>
<feature type="compositionally biased region" description="Polar residues" evidence="4">
    <location>
        <begin position="883"/>
        <end position="901"/>
    </location>
</feature>
<evidence type="ECO:0000313" key="7">
    <source>
        <dbReference type="Proteomes" id="UP000728185"/>
    </source>
</evidence>
<keyword evidence="1 3" id="KW-0238">DNA-binding</keyword>
<keyword evidence="2 3" id="KW-0539">Nucleus</keyword>
<evidence type="ECO:0000256" key="4">
    <source>
        <dbReference type="SAM" id="MobiDB-lite"/>
    </source>
</evidence>
<dbReference type="PANTHER" id="PTHR45789">
    <property type="entry name" value="FI18025P1"/>
    <property type="match status" value="1"/>
</dbReference>
<evidence type="ECO:0000259" key="5">
    <source>
        <dbReference type="PROSITE" id="PS50118"/>
    </source>
</evidence>
<feature type="compositionally biased region" description="Basic and acidic residues" evidence="4">
    <location>
        <begin position="672"/>
        <end position="684"/>
    </location>
</feature>
<dbReference type="Proteomes" id="UP000728185">
    <property type="component" value="Unassembled WGS sequence"/>
</dbReference>
<reference evidence="6" key="1">
    <citation type="submission" date="2019-05" db="EMBL/GenBank/DDBJ databases">
        <title>Annotation for the trematode Fasciolopsis buski.</title>
        <authorList>
            <person name="Choi Y.-J."/>
        </authorList>
    </citation>
    <scope>NUCLEOTIDE SEQUENCE</scope>
    <source>
        <strain evidence="6">HT</strain>
        <tissue evidence="6">Whole worm</tissue>
    </source>
</reference>
<protein>
    <submittedName>
        <fullName evidence="6">Transcription factor Sox-6</fullName>
    </submittedName>
</protein>
<feature type="region of interest" description="Disordered" evidence="4">
    <location>
        <begin position="604"/>
        <end position="632"/>
    </location>
</feature>
<evidence type="ECO:0000256" key="2">
    <source>
        <dbReference type="ARBA" id="ARBA00023242"/>
    </source>
</evidence>